<gene>
    <name evidence="1" type="ORF">FF38_11174</name>
</gene>
<keyword evidence="2" id="KW-1185">Reference proteome</keyword>
<dbReference type="EMBL" id="JRES01001255">
    <property type="protein sequence ID" value="KNC24155.1"/>
    <property type="molecule type" value="Genomic_DNA"/>
</dbReference>
<accession>A0A0L0BVS9</accession>
<sequence>MVCFTITITGSSKAYLVSTVVQQWLCRGKHLKKPGNEVDESNILNTPHSAFVLMFVTPKTIGPALTLRLLKSTVVQQWLCRGKHLKKPGNEVDESNILNTPHSAFVLMFVTPKTIGPAPTLKYNILPESLSPISYVRPSVCLFKACEHAIGCSPKDSPLGSLNI</sequence>
<proteinExistence type="predicted"/>
<reference evidence="1 2" key="1">
    <citation type="journal article" date="2015" name="Nat. Commun.">
        <title>Lucilia cuprina genome unlocks parasitic fly biology to underpin future interventions.</title>
        <authorList>
            <person name="Anstead C.A."/>
            <person name="Korhonen P.K."/>
            <person name="Young N.D."/>
            <person name="Hall R.S."/>
            <person name="Jex A.R."/>
            <person name="Murali S.C."/>
            <person name="Hughes D.S."/>
            <person name="Lee S.F."/>
            <person name="Perry T."/>
            <person name="Stroehlein A.J."/>
            <person name="Ansell B.R."/>
            <person name="Breugelmans B."/>
            <person name="Hofmann A."/>
            <person name="Qu J."/>
            <person name="Dugan S."/>
            <person name="Lee S.L."/>
            <person name="Chao H."/>
            <person name="Dinh H."/>
            <person name="Han Y."/>
            <person name="Doddapaneni H.V."/>
            <person name="Worley K.C."/>
            <person name="Muzny D.M."/>
            <person name="Ioannidis P."/>
            <person name="Waterhouse R.M."/>
            <person name="Zdobnov E.M."/>
            <person name="James P.J."/>
            <person name="Bagnall N.H."/>
            <person name="Kotze A.C."/>
            <person name="Gibbs R.A."/>
            <person name="Richards S."/>
            <person name="Batterham P."/>
            <person name="Gasser R.B."/>
        </authorList>
    </citation>
    <scope>NUCLEOTIDE SEQUENCE [LARGE SCALE GENOMIC DNA]</scope>
    <source>
        <strain evidence="1 2">LS</strain>
        <tissue evidence="1">Full body</tissue>
    </source>
</reference>
<evidence type="ECO:0000313" key="2">
    <source>
        <dbReference type="Proteomes" id="UP000037069"/>
    </source>
</evidence>
<evidence type="ECO:0000313" key="1">
    <source>
        <dbReference type="EMBL" id="KNC24155.1"/>
    </source>
</evidence>
<comment type="caution">
    <text evidence="1">The sequence shown here is derived from an EMBL/GenBank/DDBJ whole genome shotgun (WGS) entry which is preliminary data.</text>
</comment>
<name>A0A0L0BVS9_LUCCU</name>
<dbReference type="AlphaFoldDB" id="A0A0L0BVS9"/>
<dbReference type="Proteomes" id="UP000037069">
    <property type="component" value="Unassembled WGS sequence"/>
</dbReference>
<protein>
    <submittedName>
        <fullName evidence="1">Uncharacterized protein</fullName>
    </submittedName>
</protein>
<organism evidence="1 2">
    <name type="scientific">Lucilia cuprina</name>
    <name type="common">Green bottle fly</name>
    <name type="synonym">Australian sheep blowfly</name>
    <dbReference type="NCBI Taxonomy" id="7375"/>
    <lineage>
        <taxon>Eukaryota</taxon>
        <taxon>Metazoa</taxon>
        <taxon>Ecdysozoa</taxon>
        <taxon>Arthropoda</taxon>
        <taxon>Hexapoda</taxon>
        <taxon>Insecta</taxon>
        <taxon>Pterygota</taxon>
        <taxon>Neoptera</taxon>
        <taxon>Endopterygota</taxon>
        <taxon>Diptera</taxon>
        <taxon>Brachycera</taxon>
        <taxon>Muscomorpha</taxon>
        <taxon>Oestroidea</taxon>
        <taxon>Calliphoridae</taxon>
        <taxon>Luciliinae</taxon>
        <taxon>Lucilia</taxon>
    </lineage>
</organism>